<dbReference type="Proteomes" id="UP000055060">
    <property type="component" value="Unassembled WGS sequence"/>
</dbReference>
<protein>
    <submittedName>
        <fullName evidence="2">Uncharacterized protein</fullName>
    </submittedName>
</protein>
<feature type="transmembrane region" description="Helical" evidence="1">
    <location>
        <begin position="67"/>
        <end position="90"/>
    </location>
</feature>
<keyword evidence="1" id="KW-1133">Transmembrane helix</keyword>
<evidence type="ECO:0000313" key="2">
    <source>
        <dbReference type="EMBL" id="GAP15542.1"/>
    </source>
</evidence>
<keyword evidence="1" id="KW-0812">Transmembrane</keyword>
<accession>A0A0S7BLZ8</accession>
<evidence type="ECO:0000256" key="1">
    <source>
        <dbReference type="SAM" id="Phobius"/>
    </source>
</evidence>
<name>A0A0S7BLZ8_9CHLR</name>
<reference evidence="2" key="1">
    <citation type="submission" date="2015-07" db="EMBL/GenBank/DDBJ databases">
        <title>Draft Genome Sequences of Anaerolinea thermolimosa IMO-1, Bellilinea caldifistulae GOMI-1, Leptolinea tardivitalis YMTK-2, Levilinea saccharolytica KIBI-1,Longilinea arvoryzae KOME-1, Previously Described as Members of the Anaerolineaceae (Chloroflexi).</title>
        <authorList>
            <person name="Sekiguchi Y."/>
            <person name="Ohashi A."/>
            <person name="Matsuura N."/>
            <person name="Tourlousse M.D."/>
        </authorList>
    </citation>
    <scope>NUCLEOTIDE SEQUENCE [LARGE SCALE GENOMIC DNA]</scope>
    <source>
        <strain evidence="2">KOME-1</strain>
    </source>
</reference>
<dbReference type="STRING" id="360412.LARV_03332"/>
<feature type="transmembrane region" description="Helical" evidence="1">
    <location>
        <begin position="110"/>
        <end position="135"/>
    </location>
</feature>
<keyword evidence="1" id="KW-0472">Membrane</keyword>
<gene>
    <name evidence="2" type="ORF">LARV_03332</name>
</gene>
<keyword evidence="3" id="KW-1185">Reference proteome</keyword>
<dbReference type="AlphaFoldDB" id="A0A0S7BLZ8"/>
<sequence>MLKLNSMDEAERTAWLIRRLGNDANRDDLILELCRLEGCTWQQAEAYIELVEQDEAPHINRRKGPALLILSLGALIIGLWQSGSAYYLLFYPVLSRIHERFTVWVLLQSALAVPLFVPQLIAGLGLGVAGLIGIIRTLDSMRHD</sequence>
<organism evidence="2">
    <name type="scientific">Longilinea arvoryzae</name>
    <dbReference type="NCBI Taxonomy" id="360412"/>
    <lineage>
        <taxon>Bacteria</taxon>
        <taxon>Bacillati</taxon>
        <taxon>Chloroflexota</taxon>
        <taxon>Anaerolineae</taxon>
        <taxon>Anaerolineales</taxon>
        <taxon>Anaerolineaceae</taxon>
        <taxon>Longilinea</taxon>
    </lineage>
</organism>
<dbReference type="RefSeq" id="WP_152031833.1">
    <property type="nucleotide sequence ID" value="NZ_DF967972.1"/>
</dbReference>
<proteinExistence type="predicted"/>
<evidence type="ECO:0000313" key="3">
    <source>
        <dbReference type="Proteomes" id="UP000055060"/>
    </source>
</evidence>
<dbReference type="EMBL" id="DF967972">
    <property type="protein sequence ID" value="GAP15542.1"/>
    <property type="molecule type" value="Genomic_DNA"/>
</dbReference>